<evidence type="ECO:0000256" key="3">
    <source>
        <dbReference type="ARBA" id="ARBA00022741"/>
    </source>
</evidence>
<evidence type="ECO:0000259" key="12">
    <source>
        <dbReference type="PROSITE" id="PS51718"/>
    </source>
</evidence>
<name>A0ABD2QK16_9PLAT</name>
<evidence type="ECO:0000256" key="11">
    <source>
        <dbReference type="SAM" id="Phobius"/>
    </source>
</evidence>
<keyword evidence="4" id="KW-1000">Mitochondrion outer membrane</keyword>
<organism evidence="13 14">
    <name type="scientific">Cichlidogyrus casuarinus</name>
    <dbReference type="NCBI Taxonomy" id="1844966"/>
    <lineage>
        <taxon>Eukaryota</taxon>
        <taxon>Metazoa</taxon>
        <taxon>Spiralia</taxon>
        <taxon>Lophotrochozoa</taxon>
        <taxon>Platyhelminthes</taxon>
        <taxon>Monogenea</taxon>
        <taxon>Monopisthocotylea</taxon>
        <taxon>Dactylogyridea</taxon>
        <taxon>Ancyrocephalidae</taxon>
        <taxon>Cichlidogyrus</taxon>
    </lineage>
</organism>
<dbReference type="Gene3D" id="3.40.50.300">
    <property type="entry name" value="P-loop containing nucleotide triphosphate hydrolases"/>
    <property type="match status" value="1"/>
</dbReference>
<dbReference type="FunFam" id="3.40.50.300:FF:002843">
    <property type="entry name" value="Mitofusin 2"/>
    <property type="match status" value="1"/>
</dbReference>
<dbReference type="PANTHER" id="PTHR10465:SF3">
    <property type="entry name" value="TRANSMEMBRANE GTPASE MARF-RELATED"/>
    <property type="match status" value="1"/>
</dbReference>
<feature type="transmembrane region" description="Helical" evidence="11">
    <location>
        <begin position="559"/>
        <end position="590"/>
    </location>
</feature>
<evidence type="ECO:0000256" key="5">
    <source>
        <dbReference type="ARBA" id="ARBA00022801"/>
    </source>
</evidence>
<dbReference type="PROSITE" id="PS51718">
    <property type="entry name" value="G_DYNAMIN_2"/>
    <property type="match status" value="1"/>
</dbReference>
<dbReference type="InterPro" id="IPR027094">
    <property type="entry name" value="Mitofusin_fam"/>
</dbReference>
<keyword evidence="10 11" id="KW-0472">Membrane</keyword>
<dbReference type="Pfam" id="PF04799">
    <property type="entry name" value="Fzo_mitofusin"/>
    <property type="match status" value="1"/>
</dbReference>
<keyword evidence="2 11" id="KW-0812">Transmembrane</keyword>
<keyword evidence="3" id="KW-0547">Nucleotide-binding</keyword>
<comment type="subcellular location">
    <subcellularLocation>
        <location evidence="1">Mitochondrion outer membrane</location>
        <topology evidence="1">Multi-pass membrane protein</topology>
    </subcellularLocation>
</comment>
<dbReference type="GO" id="GO:0016787">
    <property type="term" value="F:hydrolase activity"/>
    <property type="evidence" value="ECO:0007669"/>
    <property type="project" value="UniProtKB-KW"/>
</dbReference>
<accession>A0ABD2QK16</accession>
<dbReference type="Pfam" id="PF00350">
    <property type="entry name" value="Dynamin_N"/>
    <property type="match status" value="1"/>
</dbReference>
<feature type="domain" description="Dynamin-type G" evidence="12">
    <location>
        <begin position="44"/>
        <end position="302"/>
    </location>
</feature>
<keyword evidence="6 11" id="KW-1133">Transmembrane helix</keyword>
<evidence type="ECO:0000256" key="1">
    <source>
        <dbReference type="ARBA" id="ARBA00004374"/>
    </source>
</evidence>
<reference evidence="13 14" key="1">
    <citation type="submission" date="2024-11" db="EMBL/GenBank/DDBJ databases">
        <title>Adaptive evolution of stress response genes in parasites aligns with host niche diversity.</title>
        <authorList>
            <person name="Hahn C."/>
            <person name="Resl P."/>
        </authorList>
    </citation>
    <scope>NUCLEOTIDE SEQUENCE [LARGE SCALE GENOMIC DNA]</scope>
    <source>
        <strain evidence="13">EGGRZ-B1_66</strain>
        <tissue evidence="13">Body</tissue>
    </source>
</reference>
<evidence type="ECO:0000256" key="4">
    <source>
        <dbReference type="ARBA" id="ARBA00022787"/>
    </source>
</evidence>
<dbReference type="GO" id="GO:0005741">
    <property type="term" value="C:mitochondrial outer membrane"/>
    <property type="evidence" value="ECO:0007669"/>
    <property type="project" value="UniProtKB-SubCell"/>
</dbReference>
<keyword evidence="7" id="KW-0175">Coiled coil</keyword>
<dbReference type="AlphaFoldDB" id="A0ABD2QK16"/>
<protein>
    <submittedName>
        <fullName evidence="13">Mitofusin-2</fullName>
    </submittedName>
</protein>
<dbReference type="SUPFAM" id="SSF52540">
    <property type="entry name" value="P-loop containing nucleoside triphosphate hydrolases"/>
    <property type="match status" value="1"/>
</dbReference>
<dbReference type="InterPro" id="IPR006884">
    <property type="entry name" value="Fzo/mitofusin_HR2"/>
</dbReference>
<evidence type="ECO:0000256" key="6">
    <source>
        <dbReference type="ARBA" id="ARBA00022989"/>
    </source>
</evidence>
<keyword evidence="8" id="KW-0496">Mitochondrion</keyword>
<evidence type="ECO:0000313" key="14">
    <source>
        <dbReference type="Proteomes" id="UP001626550"/>
    </source>
</evidence>
<evidence type="ECO:0000256" key="10">
    <source>
        <dbReference type="ARBA" id="ARBA00023136"/>
    </source>
</evidence>
<dbReference type="GO" id="GO:0007005">
    <property type="term" value="P:mitochondrion organization"/>
    <property type="evidence" value="ECO:0007669"/>
    <property type="project" value="UniProtKB-ARBA"/>
</dbReference>
<evidence type="ECO:0000313" key="13">
    <source>
        <dbReference type="EMBL" id="KAL3319861.1"/>
    </source>
</evidence>
<keyword evidence="14" id="KW-1185">Reference proteome</keyword>
<evidence type="ECO:0000256" key="9">
    <source>
        <dbReference type="ARBA" id="ARBA00023134"/>
    </source>
</evidence>
<evidence type="ECO:0000256" key="8">
    <source>
        <dbReference type="ARBA" id="ARBA00023128"/>
    </source>
</evidence>
<dbReference type="EMBL" id="JBJKFK010000095">
    <property type="protein sequence ID" value="KAL3319861.1"/>
    <property type="molecule type" value="Genomic_DNA"/>
</dbReference>
<keyword evidence="5" id="KW-0378">Hydrolase</keyword>
<dbReference type="PANTHER" id="PTHR10465">
    <property type="entry name" value="TRANSMEMBRANE GTPASE FZO1"/>
    <property type="match status" value="1"/>
</dbReference>
<gene>
    <name evidence="13" type="primary">MFN2</name>
    <name evidence="13" type="ORF">Ciccas_001457</name>
</gene>
<evidence type="ECO:0000256" key="7">
    <source>
        <dbReference type="ARBA" id="ARBA00023054"/>
    </source>
</evidence>
<comment type="caution">
    <text evidence="13">The sequence shown here is derived from an EMBL/GenBank/DDBJ whole genome shotgun (WGS) entry which is preliminary data.</text>
</comment>
<keyword evidence="9" id="KW-0342">GTP-binding</keyword>
<dbReference type="InterPro" id="IPR045063">
    <property type="entry name" value="Dynamin_N"/>
</dbReference>
<dbReference type="CDD" id="cd09912">
    <property type="entry name" value="DLP_2"/>
    <property type="match status" value="1"/>
</dbReference>
<dbReference type="Proteomes" id="UP001626550">
    <property type="component" value="Unassembled WGS sequence"/>
</dbReference>
<sequence>MVSFLPPVDTPISIEKFHEFVSEDSRNFSASSSSKVKAILSVIDRNQMKCAFFGRTSNGKSTVINAMLGSKILPSGLGHTTSCFVQVEGTKEDSGSLYQDDNLVPIESVNQLANALSTDTASSDALLRLLWPSKTCNLLKEDVVLLDSPGVNVDPNMDSIIDNHCLDADVFVLVVNAESTLMQAEKDFFHKVSQKLSKPNIFVLNNRWDAAADEESIDQIRQQHLERCVAFLADELKVCTREEAHERVFFVSAREVLAQRMKSAANQGNNTPPGAAPMSPLSSAYNLASGWQDRMFEFQNFEKVFEKILSISATKTKFSSHAEQGRDLANRFRLLMDTLYESCVEKKDEVMKERMRCQMNLDQLHARLQKTVDELNVMIDQSLVRVEAHVSQALSVEIRRLADLVESYNRRAFTDERTALHTYKKELNEHVEKELGRKLALACSNDIRVEVARAEKTMIGKMESMVLEQQAKIAILTALSESGFEPEFHVDCRNLCSDFHEDLTFRFSLGWSSLVQRFSATQMMKRTWGHEGTVMAANANQLLPMMSHVFPSLLSRNSLGGLVILFLMTRAAGVNLLGLLASLYAGLYVYERLSWTNRAKEASFKRQYVAYASQKLKYMVDMTSSNARHQVKGELSRAMKKLKEQVDTFALSVQQDLSTHDLDITTLERHITDAKLYKYSLSFLHHFSTRTQASHLDDRLLQFCMEHMN</sequence>
<proteinExistence type="predicted"/>
<evidence type="ECO:0000256" key="2">
    <source>
        <dbReference type="ARBA" id="ARBA00022692"/>
    </source>
</evidence>
<dbReference type="GO" id="GO:0005525">
    <property type="term" value="F:GTP binding"/>
    <property type="evidence" value="ECO:0007669"/>
    <property type="project" value="UniProtKB-KW"/>
</dbReference>
<dbReference type="InterPro" id="IPR030381">
    <property type="entry name" value="G_DYNAMIN_dom"/>
</dbReference>
<dbReference type="InterPro" id="IPR027417">
    <property type="entry name" value="P-loop_NTPase"/>
</dbReference>